<proteinExistence type="predicted"/>
<comment type="caution">
    <text evidence="2">The sequence shown here is derived from an EMBL/GenBank/DDBJ whole genome shotgun (WGS) entry which is preliminary data.</text>
</comment>
<accession>A0A438G362</accession>
<feature type="region of interest" description="Disordered" evidence="1">
    <location>
        <begin position="34"/>
        <end position="57"/>
    </location>
</feature>
<name>A0A438G362_VITVI</name>
<dbReference type="EMBL" id="QGNW01000639">
    <property type="protein sequence ID" value="RVW66648.1"/>
    <property type="molecule type" value="Genomic_DNA"/>
</dbReference>
<evidence type="ECO:0000256" key="1">
    <source>
        <dbReference type="SAM" id="MobiDB-lite"/>
    </source>
</evidence>
<protein>
    <submittedName>
        <fullName evidence="2">Uncharacterized protein</fullName>
    </submittedName>
</protein>
<dbReference type="AlphaFoldDB" id="A0A438G362"/>
<gene>
    <name evidence="2" type="ORF">CK203_063605</name>
</gene>
<reference evidence="2 3" key="1">
    <citation type="journal article" date="2018" name="PLoS Genet.">
        <title>Population sequencing reveals clonal diversity and ancestral inbreeding in the grapevine cultivar Chardonnay.</title>
        <authorList>
            <person name="Roach M.J."/>
            <person name="Johnson D.L."/>
            <person name="Bohlmann J."/>
            <person name="van Vuuren H.J."/>
            <person name="Jones S.J."/>
            <person name="Pretorius I.S."/>
            <person name="Schmidt S.A."/>
            <person name="Borneman A.R."/>
        </authorList>
    </citation>
    <scope>NUCLEOTIDE SEQUENCE [LARGE SCALE GENOMIC DNA]</scope>
    <source>
        <strain evidence="3">cv. Chardonnay</strain>
        <tissue evidence="2">Leaf</tissue>
    </source>
</reference>
<sequence>MTALRAHQEQIITTQAQHTTILRQIQHHLGIISAPEHATPSPPEPSQAPPFIHETMPPEEPVIGEAEVAEPPSPQHPLPTI</sequence>
<evidence type="ECO:0000313" key="2">
    <source>
        <dbReference type="EMBL" id="RVW66648.1"/>
    </source>
</evidence>
<organism evidence="2 3">
    <name type="scientific">Vitis vinifera</name>
    <name type="common">Grape</name>
    <dbReference type="NCBI Taxonomy" id="29760"/>
    <lineage>
        <taxon>Eukaryota</taxon>
        <taxon>Viridiplantae</taxon>
        <taxon>Streptophyta</taxon>
        <taxon>Embryophyta</taxon>
        <taxon>Tracheophyta</taxon>
        <taxon>Spermatophyta</taxon>
        <taxon>Magnoliopsida</taxon>
        <taxon>eudicotyledons</taxon>
        <taxon>Gunneridae</taxon>
        <taxon>Pentapetalae</taxon>
        <taxon>rosids</taxon>
        <taxon>Vitales</taxon>
        <taxon>Vitaceae</taxon>
        <taxon>Viteae</taxon>
        <taxon>Vitis</taxon>
    </lineage>
</organism>
<evidence type="ECO:0000313" key="3">
    <source>
        <dbReference type="Proteomes" id="UP000288805"/>
    </source>
</evidence>
<dbReference type="Proteomes" id="UP000288805">
    <property type="component" value="Unassembled WGS sequence"/>
</dbReference>